<dbReference type="CDD" id="cd18186">
    <property type="entry name" value="BTB_POZ_ZBTB_KLHL-like"/>
    <property type="match status" value="1"/>
</dbReference>
<feature type="domain" description="BTB" evidence="2">
    <location>
        <begin position="37"/>
        <end position="106"/>
    </location>
</feature>
<evidence type="ECO:0000256" key="1">
    <source>
        <dbReference type="SAM" id="MobiDB-lite"/>
    </source>
</evidence>
<gene>
    <name evidence="3" type="ORF">K491DRAFT_715052</name>
</gene>
<dbReference type="EMBL" id="MU004332">
    <property type="protein sequence ID" value="KAF2656833.1"/>
    <property type="molecule type" value="Genomic_DNA"/>
</dbReference>
<feature type="region of interest" description="Disordered" evidence="1">
    <location>
        <begin position="1"/>
        <end position="22"/>
    </location>
</feature>
<dbReference type="InterPro" id="IPR011333">
    <property type="entry name" value="SKP1/BTB/POZ_sf"/>
</dbReference>
<protein>
    <recommendedName>
        <fullName evidence="2">BTB domain-containing protein</fullName>
    </recommendedName>
</protein>
<name>A0A6A6TD45_9PLEO</name>
<evidence type="ECO:0000313" key="3">
    <source>
        <dbReference type="EMBL" id="KAF2656833.1"/>
    </source>
</evidence>
<dbReference type="Pfam" id="PF00651">
    <property type="entry name" value="BTB"/>
    <property type="match status" value="1"/>
</dbReference>
<organism evidence="3 4">
    <name type="scientific">Lophiostoma macrostomum CBS 122681</name>
    <dbReference type="NCBI Taxonomy" id="1314788"/>
    <lineage>
        <taxon>Eukaryota</taxon>
        <taxon>Fungi</taxon>
        <taxon>Dikarya</taxon>
        <taxon>Ascomycota</taxon>
        <taxon>Pezizomycotina</taxon>
        <taxon>Dothideomycetes</taxon>
        <taxon>Pleosporomycetidae</taxon>
        <taxon>Pleosporales</taxon>
        <taxon>Lophiostomataceae</taxon>
        <taxon>Lophiostoma</taxon>
    </lineage>
</organism>
<dbReference type="Gene3D" id="3.30.710.10">
    <property type="entry name" value="Potassium Channel Kv1.1, Chain A"/>
    <property type="match status" value="1"/>
</dbReference>
<dbReference type="Proteomes" id="UP000799324">
    <property type="component" value="Unassembled WGS sequence"/>
</dbReference>
<dbReference type="SUPFAM" id="SSF54695">
    <property type="entry name" value="POZ domain"/>
    <property type="match status" value="1"/>
</dbReference>
<proteinExistence type="predicted"/>
<dbReference type="OrthoDB" id="194443at2759"/>
<evidence type="ECO:0000259" key="2">
    <source>
        <dbReference type="PROSITE" id="PS50097"/>
    </source>
</evidence>
<dbReference type="PROSITE" id="PS50097">
    <property type="entry name" value="BTB"/>
    <property type="match status" value="1"/>
</dbReference>
<reference evidence="3" key="1">
    <citation type="journal article" date="2020" name="Stud. Mycol.">
        <title>101 Dothideomycetes genomes: a test case for predicting lifestyles and emergence of pathogens.</title>
        <authorList>
            <person name="Haridas S."/>
            <person name="Albert R."/>
            <person name="Binder M."/>
            <person name="Bloem J."/>
            <person name="Labutti K."/>
            <person name="Salamov A."/>
            <person name="Andreopoulos B."/>
            <person name="Baker S."/>
            <person name="Barry K."/>
            <person name="Bills G."/>
            <person name="Bluhm B."/>
            <person name="Cannon C."/>
            <person name="Castanera R."/>
            <person name="Culley D."/>
            <person name="Daum C."/>
            <person name="Ezra D."/>
            <person name="Gonzalez J."/>
            <person name="Henrissat B."/>
            <person name="Kuo A."/>
            <person name="Liang C."/>
            <person name="Lipzen A."/>
            <person name="Lutzoni F."/>
            <person name="Magnuson J."/>
            <person name="Mondo S."/>
            <person name="Nolan M."/>
            <person name="Ohm R."/>
            <person name="Pangilinan J."/>
            <person name="Park H.-J."/>
            <person name="Ramirez L."/>
            <person name="Alfaro M."/>
            <person name="Sun H."/>
            <person name="Tritt A."/>
            <person name="Yoshinaga Y."/>
            <person name="Zwiers L.-H."/>
            <person name="Turgeon B."/>
            <person name="Goodwin S."/>
            <person name="Spatafora J."/>
            <person name="Crous P."/>
            <person name="Grigoriev I."/>
        </authorList>
    </citation>
    <scope>NUCLEOTIDE SEQUENCE</scope>
    <source>
        <strain evidence="3">CBS 122681</strain>
    </source>
</reference>
<keyword evidence="4" id="KW-1185">Reference proteome</keyword>
<accession>A0A6A6TD45</accession>
<dbReference type="PANTHER" id="PTHR47843:SF2">
    <property type="entry name" value="BTB DOMAIN-CONTAINING PROTEIN"/>
    <property type="match status" value="1"/>
</dbReference>
<dbReference type="AlphaFoldDB" id="A0A6A6TD45"/>
<sequence>MGSPSIYDQSGEMAGSSSNGNSGAHIPRPRFWLQTPTFATLFVGAKKERFAVHEALLVCYSRFFRAALTGKSKEAEEKAITLEGDHVETVEFFVHWLYHQQLPDKMPTEYPEILEKWMKDDDCGARKIEQLVRLYIFCDKYDIPKLMRA</sequence>
<evidence type="ECO:0000313" key="4">
    <source>
        <dbReference type="Proteomes" id="UP000799324"/>
    </source>
</evidence>
<dbReference type="PANTHER" id="PTHR47843">
    <property type="entry name" value="BTB DOMAIN-CONTAINING PROTEIN-RELATED"/>
    <property type="match status" value="1"/>
</dbReference>
<dbReference type="InterPro" id="IPR000210">
    <property type="entry name" value="BTB/POZ_dom"/>
</dbReference>